<feature type="region of interest" description="Disordered" evidence="1">
    <location>
        <begin position="63"/>
        <end position="84"/>
    </location>
</feature>
<accession>A0ABD5QAI6</accession>
<evidence type="ECO:0000313" key="3">
    <source>
        <dbReference type="EMBL" id="MFC4986535.1"/>
    </source>
</evidence>
<organism evidence="3 4">
    <name type="scientific">Saliphagus infecundisoli</name>
    <dbReference type="NCBI Taxonomy" id="1849069"/>
    <lineage>
        <taxon>Archaea</taxon>
        <taxon>Methanobacteriati</taxon>
        <taxon>Methanobacteriota</taxon>
        <taxon>Stenosarchaea group</taxon>
        <taxon>Halobacteria</taxon>
        <taxon>Halobacteriales</taxon>
        <taxon>Natrialbaceae</taxon>
        <taxon>Saliphagus</taxon>
    </lineage>
</organism>
<feature type="domain" description="HalX" evidence="2">
    <location>
        <begin position="107"/>
        <end position="173"/>
    </location>
</feature>
<sequence>MAVDDCTGDSIEPVPTDDARREPASERAILVVTDADGVERWVGDGAYSDVAVVGPDRGTEFGLEPDGGAVVASVDPTDGTADVARSTRLSPPIERGELLETIDRLDRRARYDGLLAEYARLAARRGEMETVGEETDLAADREYRGLRRRLADVEADLDDVTRTFDGEDFRAAFETGGFGGACERAD</sequence>
<dbReference type="Pfam" id="PF08663">
    <property type="entry name" value="HalX"/>
    <property type="match status" value="1"/>
</dbReference>
<name>A0ABD5QAI6_9EURY</name>
<dbReference type="Proteomes" id="UP001595925">
    <property type="component" value="Unassembled WGS sequence"/>
</dbReference>
<reference evidence="3 4" key="1">
    <citation type="journal article" date="2019" name="Int. J. Syst. Evol. Microbiol.">
        <title>The Global Catalogue of Microorganisms (GCM) 10K type strain sequencing project: providing services to taxonomists for standard genome sequencing and annotation.</title>
        <authorList>
            <consortium name="The Broad Institute Genomics Platform"/>
            <consortium name="The Broad Institute Genome Sequencing Center for Infectious Disease"/>
            <person name="Wu L."/>
            <person name="Ma J."/>
        </authorList>
    </citation>
    <scope>NUCLEOTIDE SEQUENCE [LARGE SCALE GENOMIC DNA]</scope>
    <source>
        <strain evidence="3 4">CGMCC 1.15824</strain>
    </source>
</reference>
<dbReference type="AlphaFoldDB" id="A0ABD5QAI6"/>
<evidence type="ECO:0000259" key="2">
    <source>
        <dbReference type="Pfam" id="PF08663"/>
    </source>
</evidence>
<feature type="region of interest" description="Disordered" evidence="1">
    <location>
        <begin position="1"/>
        <end position="25"/>
    </location>
</feature>
<evidence type="ECO:0000313" key="4">
    <source>
        <dbReference type="Proteomes" id="UP001595925"/>
    </source>
</evidence>
<dbReference type="EMBL" id="JBHSJG010000005">
    <property type="protein sequence ID" value="MFC4986535.1"/>
    <property type="molecule type" value="Genomic_DNA"/>
</dbReference>
<protein>
    <submittedName>
        <fullName evidence="3">HalX domain-containing protein</fullName>
    </submittedName>
</protein>
<dbReference type="InterPro" id="IPR013971">
    <property type="entry name" value="HalX_domain"/>
</dbReference>
<proteinExistence type="predicted"/>
<keyword evidence="4" id="KW-1185">Reference proteome</keyword>
<evidence type="ECO:0000256" key="1">
    <source>
        <dbReference type="SAM" id="MobiDB-lite"/>
    </source>
</evidence>
<dbReference type="RefSeq" id="WP_224828016.1">
    <property type="nucleotide sequence ID" value="NZ_JAIVEF010000003.1"/>
</dbReference>
<comment type="caution">
    <text evidence="3">The sequence shown here is derived from an EMBL/GenBank/DDBJ whole genome shotgun (WGS) entry which is preliminary data.</text>
</comment>
<gene>
    <name evidence="3" type="ORF">ACFPFO_01825</name>
</gene>